<organism evidence="2 3">
    <name type="scientific">Pan paniscus</name>
    <name type="common">Pygmy chimpanzee</name>
    <name type="synonym">Bonobo</name>
    <dbReference type="NCBI Taxonomy" id="9597"/>
    <lineage>
        <taxon>Eukaryota</taxon>
        <taxon>Metazoa</taxon>
        <taxon>Chordata</taxon>
        <taxon>Craniata</taxon>
        <taxon>Vertebrata</taxon>
        <taxon>Euteleostomi</taxon>
        <taxon>Mammalia</taxon>
        <taxon>Eutheria</taxon>
        <taxon>Euarchontoglires</taxon>
        <taxon>Primates</taxon>
        <taxon>Haplorrhini</taxon>
        <taxon>Catarrhini</taxon>
        <taxon>Hominidae</taxon>
        <taxon>Pan</taxon>
    </lineage>
</organism>
<reference evidence="2" key="3">
    <citation type="submission" date="2025-09" db="UniProtKB">
        <authorList>
            <consortium name="Ensembl"/>
        </authorList>
    </citation>
    <scope>IDENTIFICATION</scope>
</reference>
<keyword evidence="1" id="KW-1133">Transmembrane helix</keyword>
<reference evidence="2 3" key="1">
    <citation type="journal article" date="2012" name="Nature">
        <title>The bonobo genome compared with the chimpanzee and human genomes.</title>
        <authorList>
            <person name="Prufer K."/>
            <person name="Munch K."/>
            <person name="Hellmann I."/>
            <person name="Akagi K."/>
            <person name="Miller J.R."/>
            <person name="Walenz B."/>
            <person name="Koren S."/>
            <person name="Sutton G."/>
            <person name="Kodira C."/>
            <person name="Winer R."/>
            <person name="Knight J.R."/>
            <person name="Mullikin J.C."/>
            <person name="Meader S.J."/>
            <person name="Ponting C.P."/>
            <person name="Lunter G."/>
            <person name="Higashino S."/>
            <person name="Hobolth A."/>
            <person name="Dutheil J."/>
            <person name="Karakoc E."/>
            <person name="Alkan C."/>
            <person name="Sajjadian S."/>
            <person name="Catacchio C.R."/>
            <person name="Ventura M."/>
            <person name="Marques-Bonet T."/>
            <person name="Eichler E.E."/>
            <person name="Andre C."/>
            <person name="Atencia R."/>
            <person name="Mugisha L."/>
            <person name="Junhold J."/>
            <person name="Patterson N."/>
            <person name="Siebauer M."/>
            <person name="Good J.M."/>
            <person name="Fischer A."/>
            <person name="Ptak S.E."/>
            <person name="Lachmann M."/>
            <person name="Symer D.E."/>
            <person name="Mailund T."/>
            <person name="Schierup M.H."/>
            <person name="Andres A.M."/>
            <person name="Kelso J."/>
            <person name="Paabo S."/>
        </authorList>
    </citation>
    <scope>NUCLEOTIDE SEQUENCE [LARGE SCALE GENOMIC DNA]</scope>
</reference>
<reference evidence="2" key="2">
    <citation type="submission" date="2025-08" db="UniProtKB">
        <authorList>
            <consortium name="Ensembl"/>
        </authorList>
    </citation>
    <scope>IDENTIFICATION</scope>
</reference>
<dbReference type="GeneTree" id="ENSGT00910000146897"/>
<dbReference type="Ensembl" id="ENSPPAT00000030569.1">
    <property type="protein sequence ID" value="ENSPPAP00000007945.1"/>
    <property type="gene ID" value="ENSPPAG00000027204.1"/>
</dbReference>
<keyword evidence="1" id="KW-0472">Membrane</keyword>
<proteinExistence type="predicted"/>
<evidence type="ECO:0000313" key="3">
    <source>
        <dbReference type="Proteomes" id="UP000240080"/>
    </source>
</evidence>
<dbReference type="Bgee" id="ENSPPAG00000027204">
    <property type="expression patterns" value="Expressed in heart and 2 other cell types or tissues"/>
</dbReference>
<sequence>MLTINFVCQQLPLLLSQSTNYCPLPQQYLYKMTFQRLEATQPELIHKIVPCWGLSLSLGLGLGSAFDPQASPFPSCLPLPSPLLQHDFLNLQTLTIFMNSYPPAPQPKTTHGLLWPLCNTANLWLCKMYPGHKGYFFFLAMISLSGSLFKLITRLIILNVFPLTFAFI</sequence>
<feature type="transmembrane region" description="Helical" evidence="1">
    <location>
        <begin position="135"/>
        <end position="157"/>
    </location>
</feature>
<dbReference type="OMA" id="PWPLCNI"/>
<evidence type="ECO:0000256" key="1">
    <source>
        <dbReference type="SAM" id="Phobius"/>
    </source>
</evidence>
<accession>A0A2R8ZTQ8</accession>
<name>A0A2R8ZTQ8_PANPA</name>
<keyword evidence="1" id="KW-0812">Transmembrane</keyword>
<evidence type="ECO:0000313" key="2">
    <source>
        <dbReference type="Ensembl" id="ENSPPAP00000007945.1"/>
    </source>
</evidence>
<protein>
    <submittedName>
        <fullName evidence="2">Uncharacterized protein</fullName>
    </submittedName>
</protein>
<keyword evidence="3" id="KW-1185">Reference proteome</keyword>
<dbReference type="Proteomes" id="UP000240080">
    <property type="component" value="Chromosome 8"/>
</dbReference>
<dbReference type="AlphaFoldDB" id="A0A2R8ZTQ8"/>
<dbReference type="EMBL" id="AJFE02108644">
    <property type="status" value="NOT_ANNOTATED_CDS"/>
    <property type="molecule type" value="Genomic_DNA"/>
</dbReference>